<evidence type="ECO:0000256" key="1">
    <source>
        <dbReference type="SAM" id="MobiDB-lite"/>
    </source>
</evidence>
<dbReference type="EMBL" id="JAHMHR010000122">
    <property type="protein sequence ID" value="KAK1656762.1"/>
    <property type="molecule type" value="Genomic_DNA"/>
</dbReference>
<name>A0AAJ0EMN6_9PEZI</name>
<feature type="compositionally biased region" description="Low complexity" evidence="1">
    <location>
        <begin position="21"/>
        <end position="34"/>
    </location>
</feature>
<accession>A0AAJ0EMN6</accession>
<reference evidence="2" key="1">
    <citation type="submission" date="2021-06" db="EMBL/GenBank/DDBJ databases">
        <title>Comparative genomics, transcriptomics and evolutionary studies reveal genomic signatures of adaptation to plant cell wall in hemibiotrophic fungi.</title>
        <authorList>
            <consortium name="DOE Joint Genome Institute"/>
            <person name="Baroncelli R."/>
            <person name="Diaz J.F."/>
            <person name="Benocci T."/>
            <person name="Peng M."/>
            <person name="Battaglia E."/>
            <person name="Haridas S."/>
            <person name="Andreopoulos W."/>
            <person name="Labutti K."/>
            <person name="Pangilinan J."/>
            <person name="Floch G.L."/>
            <person name="Makela M.R."/>
            <person name="Henrissat B."/>
            <person name="Grigoriev I.V."/>
            <person name="Crouch J.A."/>
            <person name="De Vries R.P."/>
            <person name="Sukno S.A."/>
            <person name="Thon M.R."/>
        </authorList>
    </citation>
    <scope>NUCLEOTIDE SEQUENCE</scope>
    <source>
        <strain evidence="2">CBS 193.32</strain>
    </source>
</reference>
<dbReference type="GeneID" id="85457764"/>
<evidence type="ECO:0000313" key="3">
    <source>
        <dbReference type="Proteomes" id="UP001224890"/>
    </source>
</evidence>
<dbReference type="Proteomes" id="UP001224890">
    <property type="component" value="Unassembled WGS sequence"/>
</dbReference>
<keyword evidence="3" id="KW-1185">Reference proteome</keyword>
<gene>
    <name evidence="2" type="ORF">BDP55DRAFT_639344</name>
</gene>
<feature type="region of interest" description="Disordered" evidence="1">
    <location>
        <begin position="1"/>
        <end position="38"/>
    </location>
</feature>
<proteinExistence type="predicted"/>
<protein>
    <submittedName>
        <fullName evidence="2">Uncharacterized protein</fullName>
    </submittedName>
</protein>
<dbReference type="RefSeq" id="XP_060421526.1">
    <property type="nucleotide sequence ID" value="XM_060573238.1"/>
</dbReference>
<evidence type="ECO:0000313" key="2">
    <source>
        <dbReference type="EMBL" id="KAK1656762.1"/>
    </source>
</evidence>
<dbReference type="AlphaFoldDB" id="A0AAJ0EMN6"/>
<comment type="caution">
    <text evidence="2">The sequence shown here is derived from an EMBL/GenBank/DDBJ whole genome shotgun (WGS) entry which is preliminary data.</text>
</comment>
<organism evidence="2 3">
    <name type="scientific">Colletotrichum godetiae</name>
    <dbReference type="NCBI Taxonomy" id="1209918"/>
    <lineage>
        <taxon>Eukaryota</taxon>
        <taxon>Fungi</taxon>
        <taxon>Dikarya</taxon>
        <taxon>Ascomycota</taxon>
        <taxon>Pezizomycotina</taxon>
        <taxon>Sordariomycetes</taxon>
        <taxon>Hypocreomycetidae</taxon>
        <taxon>Glomerellales</taxon>
        <taxon>Glomerellaceae</taxon>
        <taxon>Colletotrichum</taxon>
        <taxon>Colletotrichum acutatum species complex</taxon>
    </lineage>
</organism>
<sequence>MAKEPQSYGGETFSQYGYEASSSSDDGTNSSLDSGVSDLDMFVDSGPEVCSDIELEDRKKMALDVLERHGRYWDTQSIDDWNLQSVKSGRFIISDKSARFATGNFRARGEPLVLDFVDGRSLNPKATIDVQCGGLIASPAKSHDSPSTDETLAGEHADMIQKVKHLMEKVGLVSQSTRTRRIPSASTVARTFQTGDPWSLPRVTGGANRYLSTWQMLHREEGVETLL</sequence>